<evidence type="ECO:0000256" key="2">
    <source>
        <dbReference type="ARBA" id="ARBA00007886"/>
    </source>
</evidence>
<dbReference type="NCBIfam" id="TIGR02887">
    <property type="entry name" value="spore_ger_x_C"/>
    <property type="match status" value="1"/>
</dbReference>
<dbReference type="PANTHER" id="PTHR35789">
    <property type="entry name" value="SPORE GERMINATION PROTEIN B3"/>
    <property type="match status" value="1"/>
</dbReference>
<dbReference type="InterPro" id="IPR046953">
    <property type="entry name" value="Spore_GerAC-like_C"/>
</dbReference>
<proteinExistence type="inferred from homology"/>
<dbReference type="EMBL" id="JBHTCP010000041">
    <property type="protein sequence ID" value="MFC7372475.1"/>
    <property type="molecule type" value="Genomic_DNA"/>
</dbReference>
<keyword evidence="3" id="KW-0309">Germination</keyword>
<comment type="similarity">
    <text evidence="2">Belongs to the GerABKC lipoprotein family.</text>
</comment>
<dbReference type="Gene3D" id="3.30.300.210">
    <property type="entry name" value="Nutrient germinant receptor protein C, domain 3"/>
    <property type="match status" value="1"/>
</dbReference>
<comment type="caution">
    <text evidence="10">The sequence shown here is derived from an EMBL/GenBank/DDBJ whole genome shotgun (WGS) entry which is preliminary data.</text>
</comment>
<evidence type="ECO:0000256" key="4">
    <source>
        <dbReference type="ARBA" id="ARBA00022729"/>
    </source>
</evidence>
<dbReference type="InterPro" id="IPR038501">
    <property type="entry name" value="Spore_GerAC_C_sf"/>
</dbReference>
<dbReference type="PROSITE" id="PS51257">
    <property type="entry name" value="PROKAR_LIPOPROTEIN"/>
    <property type="match status" value="1"/>
</dbReference>
<dbReference type="Gene3D" id="6.20.190.10">
    <property type="entry name" value="Nutrient germinant receptor protein C, domain 1"/>
    <property type="match status" value="1"/>
</dbReference>
<evidence type="ECO:0000256" key="1">
    <source>
        <dbReference type="ARBA" id="ARBA00004635"/>
    </source>
</evidence>
<keyword evidence="7" id="KW-0449">Lipoprotein</keyword>
<evidence type="ECO:0000256" key="5">
    <source>
        <dbReference type="ARBA" id="ARBA00023136"/>
    </source>
</evidence>
<organism evidence="10 11">
    <name type="scientific">Fictibacillus iocasae</name>
    <dbReference type="NCBI Taxonomy" id="2715437"/>
    <lineage>
        <taxon>Bacteria</taxon>
        <taxon>Bacillati</taxon>
        <taxon>Bacillota</taxon>
        <taxon>Bacilli</taxon>
        <taxon>Bacillales</taxon>
        <taxon>Fictibacillaceae</taxon>
        <taxon>Fictibacillus</taxon>
    </lineage>
</organism>
<evidence type="ECO:0000256" key="3">
    <source>
        <dbReference type="ARBA" id="ARBA00022544"/>
    </source>
</evidence>
<sequence>MKRCLSVLLIVPLLSGCWSSRSIEELNIIVGSAIDKAENGKFSSTLQYVVPGAIQTNKGAGAMGTKPYLNITEKGVSLEPIGWETTLKKEGFIFGAHQKSIVVASDVARELNLEELMDLHYRDMDIRGSAIVFIAKDKAKETLELSDRGIPALRLHDIATQQLTTRLLKPVTLTDTFAKLASGTSFLMQQIVKTPKGHIKFDSAAVIKGKSGKMIGTFSKKEIEGYNWLTGDSRGGAVKAYQSENEHPIFYEIKSLKSKITPTVMDGRISFNVLITSDGRVAEYWNPNERPAFENKNLKRIEKAAEKEVERLVGNVIQKMQKEYKVDVAGFGNQLRIHYPRLWNEVKGNWDKTFSEVSITYQADLSIKDYGMIGKKNTRN</sequence>
<reference evidence="11" key="1">
    <citation type="journal article" date="2019" name="Int. J. Syst. Evol. Microbiol.">
        <title>The Global Catalogue of Microorganisms (GCM) 10K type strain sequencing project: providing services to taxonomists for standard genome sequencing and annotation.</title>
        <authorList>
            <consortium name="The Broad Institute Genomics Platform"/>
            <consortium name="The Broad Institute Genome Sequencing Center for Infectious Disease"/>
            <person name="Wu L."/>
            <person name="Ma J."/>
        </authorList>
    </citation>
    <scope>NUCLEOTIDE SEQUENCE [LARGE SCALE GENOMIC DNA]</scope>
    <source>
        <strain evidence="11">NBRC 106396</strain>
    </source>
</reference>
<feature type="domain" description="Spore germination protein N-terminal" evidence="9">
    <location>
        <begin position="20"/>
        <end position="191"/>
    </location>
</feature>
<keyword evidence="6" id="KW-0564">Palmitate</keyword>
<feature type="domain" description="Spore germination GerAC-like C-terminal" evidence="8">
    <location>
        <begin position="204"/>
        <end position="371"/>
    </location>
</feature>
<evidence type="ECO:0000256" key="7">
    <source>
        <dbReference type="ARBA" id="ARBA00023288"/>
    </source>
</evidence>
<accession>A0ABW2NQ07</accession>
<evidence type="ECO:0000313" key="11">
    <source>
        <dbReference type="Proteomes" id="UP001596549"/>
    </source>
</evidence>
<dbReference type="RefSeq" id="WP_379750055.1">
    <property type="nucleotide sequence ID" value="NZ_JBHTCP010000041.1"/>
</dbReference>
<dbReference type="InterPro" id="IPR008844">
    <property type="entry name" value="Spore_GerAC-like"/>
</dbReference>
<evidence type="ECO:0000259" key="9">
    <source>
        <dbReference type="Pfam" id="PF25198"/>
    </source>
</evidence>
<evidence type="ECO:0000259" key="8">
    <source>
        <dbReference type="Pfam" id="PF05504"/>
    </source>
</evidence>
<dbReference type="Pfam" id="PF25198">
    <property type="entry name" value="Spore_GerAC_N"/>
    <property type="match status" value="1"/>
</dbReference>
<dbReference type="InterPro" id="IPR057336">
    <property type="entry name" value="GerAC_N"/>
</dbReference>
<evidence type="ECO:0000256" key="6">
    <source>
        <dbReference type="ARBA" id="ARBA00023139"/>
    </source>
</evidence>
<dbReference type="PANTHER" id="PTHR35789:SF1">
    <property type="entry name" value="SPORE GERMINATION PROTEIN B3"/>
    <property type="match status" value="1"/>
</dbReference>
<protein>
    <submittedName>
        <fullName evidence="10">Ger(X)C family spore germination protein</fullName>
    </submittedName>
</protein>
<comment type="subcellular location">
    <subcellularLocation>
        <location evidence="1">Membrane</location>
        <topology evidence="1">Lipid-anchor</topology>
    </subcellularLocation>
</comment>
<gene>
    <name evidence="10" type="ORF">ACFQPF_12420</name>
</gene>
<keyword evidence="4" id="KW-0732">Signal</keyword>
<dbReference type="Proteomes" id="UP001596549">
    <property type="component" value="Unassembled WGS sequence"/>
</dbReference>
<name>A0ABW2NQ07_9BACL</name>
<keyword evidence="5" id="KW-0472">Membrane</keyword>
<dbReference type="Pfam" id="PF05504">
    <property type="entry name" value="Spore_GerAC"/>
    <property type="match status" value="1"/>
</dbReference>
<evidence type="ECO:0000313" key="10">
    <source>
        <dbReference type="EMBL" id="MFC7372475.1"/>
    </source>
</evidence>
<keyword evidence="11" id="KW-1185">Reference proteome</keyword>